<organism evidence="2 3">
    <name type="scientific">Knoellia koreensis</name>
    <dbReference type="NCBI Taxonomy" id="2730921"/>
    <lineage>
        <taxon>Bacteria</taxon>
        <taxon>Bacillati</taxon>
        <taxon>Actinomycetota</taxon>
        <taxon>Actinomycetes</taxon>
        <taxon>Micrococcales</taxon>
        <taxon>Intrasporangiaceae</taxon>
        <taxon>Knoellia</taxon>
    </lineage>
</organism>
<dbReference type="Gene3D" id="1.10.10.10">
    <property type="entry name" value="Winged helix-like DNA-binding domain superfamily/Winged helix DNA-binding domain"/>
    <property type="match status" value="1"/>
</dbReference>
<dbReference type="Pfam" id="PF03551">
    <property type="entry name" value="PadR"/>
    <property type="match status" value="1"/>
</dbReference>
<dbReference type="InterPro" id="IPR005149">
    <property type="entry name" value="Tscrpt_reg_PadR_N"/>
</dbReference>
<dbReference type="InterPro" id="IPR036390">
    <property type="entry name" value="WH_DNA-bd_sf"/>
</dbReference>
<sequence>MVPGDDIILTQLRRGALEYCVLALLEREALYGLDIARRLTADGVLLASEGTLYPLLARLRKAGLVDTSWQESTEGPPRRYYALTSEGRESLAAFRRTWKPFRDAVDSTLSGGQS</sequence>
<dbReference type="RefSeq" id="WP_171243634.1">
    <property type="nucleotide sequence ID" value="NZ_JABEPQ010000002.1"/>
</dbReference>
<evidence type="ECO:0000313" key="3">
    <source>
        <dbReference type="Proteomes" id="UP000588586"/>
    </source>
</evidence>
<dbReference type="AlphaFoldDB" id="A0A849HH59"/>
<feature type="domain" description="Transcription regulator PadR N-terminal" evidence="1">
    <location>
        <begin position="21"/>
        <end position="92"/>
    </location>
</feature>
<keyword evidence="3" id="KW-1185">Reference proteome</keyword>
<proteinExistence type="predicted"/>
<dbReference type="EMBL" id="JABEPQ010000002">
    <property type="protein sequence ID" value="NNM46539.1"/>
    <property type="molecule type" value="Genomic_DNA"/>
</dbReference>
<dbReference type="PANTHER" id="PTHR33169">
    <property type="entry name" value="PADR-FAMILY TRANSCRIPTIONAL REGULATOR"/>
    <property type="match status" value="1"/>
</dbReference>
<dbReference type="Proteomes" id="UP000588586">
    <property type="component" value="Unassembled WGS sequence"/>
</dbReference>
<dbReference type="InterPro" id="IPR036388">
    <property type="entry name" value="WH-like_DNA-bd_sf"/>
</dbReference>
<evidence type="ECO:0000259" key="1">
    <source>
        <dbReference type="Pfam" id="PF03551"/>
    </source>
</evidence>
<accession>A0A849HH59</accession>
<reference evidence="2 3" key="1">
    <citation type="submission" date="2020-04" db="EMBL/GenBank/DDBJ databases">
        <title>Knoellia sp. isolate from air conditioner.</title>
        <authorList>
            <person name="Chea S."/>
            <person name="Kim D.-U."/>
        </authorList>
    </citation>
    <scope>NUCLEOTIDE SEQUENCE [LARGE SCALE GENOMIC DNA]</scope>
    <source>
        <strain evidence="2 3">DB2414S</strain>
    </source>
</reference>
<dbReference type="SUPFAM" id="SSF46785">
    <property type="entry name" value="Winged helix' DNA-binding domain"/>
    <property type="match status" value="1"/>
</dbReference>
<comment type="caution">
    <text evidence="2">The sequence shown here is derived from an EMBL/GenBank/DDBJ whole genome shotgun (WGS) entry which is preliminary data.</text>
</comment>
<gene>
    <name evidence="2" type="ORF">HJG52_11040</name>
</gene>
<evidence type="ECO:0000313" key="2">
    <source>
        <dbReference type="EMBL" id="NNM46539.1"/>
    </source>
</evidence>
<protein>
    <submittedName>
        <fullName evidence="2">PadR family transcriptional regulator</fullName>
    </submittedName>
</protein>
<dbReference type="InterPro" id="IPR052509">
    <property type="entry name" value="Metal_resp_DNA-bind_regulator"/>
</dbReference>
<name>A0A849HH59_9MICO</name>
<dbReference type="PANTHER" id="PTHR33169:SF14">
    <property type="entry name" value="TRANSCRIPTIONAL REGULATOR RV3488"/>
    <property type="match status" value="1"/>
</dbReference>